<dbReference type="Gene3D" id="3.30.190.20">
    <property type="match status" value="1"/>
</dbReference>
<feature type="non-terminal residue" evidence="1">
    <location>
        <position position="53"/>
    </location>
</feature>
<dbReference type="GO" id="GO:0005840">
    <property type="term" value="C:ribosome"/>
    <property type="evidence" value="ECO:0007669"/>
    <property type="project" value="UniProtKB-KW"/>
</dbReference>
<organism evidence="1 2">
    <name type="scientific">Candidatus Iainarchaeum sp</name>
    <dbReference type="NCBI Taxonomy" id="3101447"/>
    <lineage>
        <taxon>Archaea</taxon>
        <taxon>Candidatus Iainarchaeota</taxon>
        <taxon>Candidatus Iainarchaeia</taxon>
        <taxon>Candidatus Iainarchaeales</taxon>
        <taxon>Candidatus Iainarchaeaceae</taxon>
        <taxon>Candidatus Iainarchaeum</taxon>
    </lineage>
</organism>
<reference evidence="2" key="1">
    <citation type="journal article" date="2020" name="bioRxiv">
        <title>A rank-normalized archaeal taxonomy based on genome phylogeny resolves widespread incomplete and uneven classifications.</title>
        <authorList>
            <person name="Rinke C."/>
            <person name="Chuvochina M."/>
            <person name="Mussig A.J."/>
            <person name="Chaumeil P.-A."/>
            <person name="Waite D.W."/>
            <person name="Whitman W.B."/>
            <person name="Parks D.H."/>
            <person name="Hugenholtz P."/>
        </authorList>
    </citation>
    <scope>NUCLEOTIDE SEQUENCE [LARGE SCALE GENOMIC DNA]</scope>
</reference>
<keyword evidence="1" id="KW-0689">Ribosomal protein</keyword>
<dbReference type="AlphaFoldDB" id="A0A7J4IYL2"/>
<accession>A0A7J4IYL2</accession>
<dbReference type="EMBL" id="DUFG01000028">
    <property type="protein sequence ID" value="HIH08877.1"/>
    <property type="molecule type" value="Genomic_DNA"/>
</dbReference>
<sequence>MKDQEVLEALQRMRDASKKRNFVQSIDLTINFKGIDFKKAENRVDVEVTMPNP</sequence>
<name>A0A7J4IYL2_9ARCH</name>
<dbReference type="SUPFAM" id="SSF56808">
    <property type="entry name" value="Ribosomal protein L1"/>
    <property type="match status" value="1"/>
</dbReference>
<dbReference type="InterPro" id="IPR023674">
    <property type="entry name" value="Ribosomal_uL1-like"/>
</dbReference>
<proteinExistence type="predicted"/>
<comment type="caution">
    <text evidence="1">The sequence shown here is derived from an EMBL/GenBank/DDBJ whole genome shotgun (WGS) entry which is preliminary data.</text>
</comment>
<dbReference type="Proteomes" id="UP000577419">
    <property type="component" value="Unassembled WGS sequence"/>
</dbReference>
<evidence type="ECO:0000313" key="1">
    <source>
        <dbReference type="EMBL" id="HIH08877.1"/>
    </source>
</evidence>
<keyword evidence="1" id="KW-0687">Ribonucleoprotein</keyword>
<protein>
    <submittedName>
        <fullName evidence="1">50S ribosomal protein L1</fullName>
    </submittedName>
</protein>
<gene>
    <name evidence="1" type="primary">rpl1P</name>
    <name evidence="1" type="ORF">HA237_05925</name>
</gene>
<evidence type="ECO:0000313" key="2">
    <source>
        <dbReference type="Proteomes" id="UP000577419"/>
    </source>
</evidence>